<keyword evidence="1" id="KW-0805">Transcription regulation</keyword>
<dbReference type="PRINTS" id="PR00778">
    <property type="entry name" value="HTHARSR"/>
</dbReference>
<dbReference type="SMART" id="SM00418">
    <property type="entry name" value="HTH_ARSR"/>
    <property type="match status" value="1"/>
</dbReference>
<dbReference type="EMBL" id="JRYB01000001">
    <property type="protein sequence ID" value="OIJ43105.1"/>
    <property type="molecule type" value="Genomic_DNA"/>
</dbReference>
<protein>
    <submittedName>
        <fullName evidence="5">Bacterial regulatory, arsR family protein</fullName>
    </submittedName>
</protein>
<dbReference type="Gene3D" id="1.10.10.10">
    <property type="entry name" value="Winged helix-like DNA-binding domain superfamily/Winged helix DNA-binding domain"/>
    <property type="match status" value="1"/>
</dbReference>
<dbReference type="Pfam" id="PF12840">
    <property type="entry name" value="HTH_20"/>
    <property type="match status" value="1"/>
</dbReference>
<evidence type="ECO:0000256" key="3">
    <source>
        <dbReference type="ARBA" id="ARBA00023163"/>
    </source>
</evidence>
<comment type="caution">
    <text evidence="5">The sequence shown here is derived from an EMBL/GenBank/DDBJ whole genome shotgun (WGS) entry which is preliminary data.</text>
</comment>
<dbReference type="GO" id="GO:0003677">
    <property type="term" value="F:DNA binding"/>
    <property type="evidence" value="ECO:0007669"/>
    <property type="project" value="UniProtKB-KW"/>
</dbReference>
<dbReference type="CDD" id="cd00090">
    <property type="entry name" value="HTH_ARSR"/>
    <property type="match status" value="1"/>
</dbReference>
<evidence type="ECO:0000256" key="2">
    <source>
        <dbReference type="ARBA" id="ARBA00023125"/>
    </source>
</evidence>
<evidence type="ECO:0000313" key="6">
    <source>
        <dbReference type="Proteomes" id="UP000180246"/>
    </source>
</evidence>
<dbReference type="SUPFAM" id="SSF46785">
    <property type="entry name" value="Winged helix' DNA-binding domain"/>
    <property type="match status" value="1"/>
</dbReference>
<dbReference type="PANTHER" id="PTHR43132">
    <property type="entry name" value="ARSENICAL RESISTANCE OPERON REPRESSOR ARSR-RELATED"/>
    <property type="match status" value="1"/>
</dbReference>
<evidence type="ECO:0000313" key="5">
    <source>
        <dbReference type="EMBL" id="OIJ43105.1"/>
    </source>
</evidence>
<dbReference type="InterPro" id="IPR036390">
    <property type="entry name" value="WH_DNA-bd_sf"/>
</dbReference>
<dbReference type="PANTHER" id="PTHR43132:SF2">
    <property type="entry name" value="ARSENICAL RESISTANCE OPERON REPRESSOR ARSR-RELATED"/>
    <property type="match status" value="1"/>
</dbReference>
<dbReference type="InterPro" id="IPR036388">
    <property type="entry name" value="WH-like_DNA-bd_sf"/>
</dbReference>
<proteinExistence type="predicted"/>
<dbReference type="GO" id="GO:0003700">
    <property type="term" value="F:DNA-binding transcription factor activity"/>
    <property type="evidence" value="ECO:0007669"/>
    <property type="project" value="InterPro"/>
</dbReference>
<dbReference type="Proteomes" id="UP000180246">
    <property type="component" value="Unassembled WGS sequence"/>
</dbReference>
<keyword evidence="3" id="KW-0804">Transcription</keyword>
<feature type="domain" description="HTH arsR-type" evidence="4">
    <location>
        <begin position="1"/>
        <end position="95"/>
    </location>
</feature>
<dbReference type="NCBIfam" id="NF033788">
    <property type="entry name" value="HTH_metalloreg"/>
    <property type="match status" value="1"/>
</dbReference>
<keyword evidence="2" id="KW-0238">DNA-binding</keyword>
<reference evidence="5 6" key="1">
    <citation type="submission" date="2014-10" db="EMBL/GenBank/DDBJ databases">
        <authorList>
            <person name="Seo M.-J."/>
            <person name="Seok Y.J."/>
            <person name="Cha I.-T."/>
        </authorList>
    </citation>
    <scope>NUCLEOTIDE SEQUENCE [LARGE SCALE GENOMIC DNA]</scope>
    <source>
        <strain evidence="5 6">NEU</strain>
    </source>
</reference>
<dbReference type="InterPro" id="IPR001845">
    <property type="entry name" value="HTH_ArsR_DNA-bd_dom"/>
</dbReference>
<dbReference type="PROSITE" id="PS50987">
    <property type="entry name" value="HTH_ARSR_2"/>
    <property type="match status" value="1"/>
</dbReference>
<dbReference type="RefSeq" id="WP_071360650.1">
    <property type="nucleotide sequence ID" value="NZ_DALZDZ010000028.1"/>
</dbReference>
<name>A0A1S2NDJ8_9BURK</name>
<dbReference type="AlphaFoldDB" id="A0A1S2NDJ8"/>
<organism evidence="5 6">
    <name type="scientific">Massilia timonae</name>
    <dbReference type="NCBI Taxonomy" id="47229"/>
    <lineage>
        <taxon>Bacteria</taxon>
        <taxon>Pseudomonadati</taxon>
        <taxon>Pseudomonadota</taxon>
        <taxon>Betaproteobacteria</taxon>
        <taxon>Burkholderiales</taxon>
        <taxon>Oxalobacteraceae</taxon>
        <taxon>Telluria group</taxon>
        <taxon>Massilia</taxon>
    </lineage>
</organism>
<accession>A0A1S2NDJ8</accession>
<dbReference type="InterPro" id="IPR051011">
    <property type="entry name" value="Metal_resp_trans_reg"/>
</dbReference>
<evidence type="ECO:0000256" key="1">
    <source>
        <dbReference type="ARBA" id="ARBA00023015"/>
    </source>
</evidence>
<sequence length="106" mass="11287">MQTNLAIAALAALAQESRFAAFRLLVQAGPQGQSASNIAAALEMPASSLSFHLKELTHAGLVSPRQQGRYIIYAARLETLQRLMEFLASTCGSAGAQSMQERLAPV</sequence>
<evidence type="ECO:0000259" key="4">
    <source>
        <dbReference type="PROSITE" id="PS50987"/>
    </source>
</evidence>
<gene>
    <name evidence="5" type="ORF">LO55_962</name>
</gene>
<dbReference type="InterPro" id="IPR011991">
    <property type="entry name" value="ArsR-like_HTH"/>
</dbReference>